<dbReference type="EMBL" id="CP049889">
    <property type="protein sequence ID" value="QIK51136.1"/>
    <property type="molecule type" value="Genomic_DNA"/>
</dbReference>
<organism evidence="2 3">
    <name type="scientific">Jeotgalibaca porci</name>
    <dbReference type="NCBI Taxonomy" id="1868793"/>
    <lineage>
        <taxon>Bacteria</taxon>
        <taxon>Bacillati</taxon>
        <taxon>Bacillota</taxon>
        <taxon>Bacilli</taxon>
        <taxon>Lactobacillales</taxon>
        <taxon>Carnobacteriaceae</taxon>
        <taxon>Jeotgalibaca</taxon>
    </lineage>
</organism>
<dbReference type="RefSeq" id="WP_166062184.1">
    <property type="nucleotide sequence ID" value="NZ_CP049889.1"/>
</dbReference>
<protein>
    <submittedName>
        <fullName evidence="2">Uncharacterized protein</fullName>
    </submittedName>
</protein>
<reference evidence="2 3" key="1">
    <citation type="journal article" date="2017" name="Int. J. Syst. Evol. Microbiol.">
        <title>Jeotgalibaca porci sp. nov. and Jeotgalibaca arthritidis sp. nov., isolated from pigs, and emended description of the genus Jeotgalibaca.</title>
        <authorList>
            <person name="Zamora L."/>
            <person name="Perez-Sancho M."/>
            <person name="Dominguez L."/>
            <person name="Fernandez-Garayzabal J.F."/>
            <person name="Vela A.I."/>
        </authorList>
    </citation>
    <scope>NUCLEOTIDE SEQUENCE [LARGE SCALE GENOMIC DNA]</scope>
    <source>
        <strain evidence="2 3">CCUG 69148</strain>
    </source>
</reference>
<feature type="compositionally biased region" description="Basic and acidic residues" evidence="1">
    <location>
        <begin position="17"/>
        <end position="30"/>
    </location>
</feature>
<name>A0A6G7WFV6_9LACT</name>
<dbReference type="GeneID" id="94552249"/>
<dbReference type="KEGG" id="jpo:G7058_03095"/>
<dbReference type="Proteomes" id="UP000501830">
    <property type="component" value="Chromosome"/>
</dbReference>
<keyword evidence="3" id="KW-1185">Reference proteome</keyword>
<evidence type="ECO:0000313" key="2">
    <source>
        <dbReference type="EMBL" id="QIK51136.1"/>
    </source>
</evidence>
<feature type="region of interest" description="Disordered" evidence="1">
    <location>
        <begin position="1"/>
        <end position="49"/>
    </location>
</feature>
<evidence type="ECO:0000313" key="3">
    <source>
        <dbReference type="Proteomes" id="UP000501830"/>
    </source>
</evidence>
<feature type="compositionally biased region" description="Basic and acidic residues" evidence="1">
    <location>
        <begin position="71"/>
        <end position="87"/>
    </location>
</feature>
<proteinExistence type="predicted"/>
<accession>A0A6G7WFV6</accession>
<sequence length="204" mass="23775">MIKGKGTFPNYLLNTSAHDEKETEKSERQSQHTTFVASDMHGATPSVPFLREHKHSFQRYQKENPEAKIRKDYISEERKRQREENSEKASQVFSFYKSRRPFRASEIPSIWNTNPRDEKGSTDYSRIKEQLYVNDADLILVDLNPSTEVEKKSAVNRKANKALHRSLGLIMEQEQAHSWAQREVVQQTPIVNGVKSFFDEMNET</sequence>
<gene>
    <name evidence="2" type="ORF">G7058_03095</name>
</gene>
<feature type="region of interest" description="Disordered" evidence="1">
    <location>
        <begin position="71"/>
        <end position="90"/>
    </location>
</feature>
<dbReference type="AlphaFoldDB" id="A0A6G7WFV6"/>
<evidence type="ECO:0000256" key="1">
    <source>
        <dbReference type="SAM" id="MobiDB-lite"/>
    </source>
</evidence>